<feature type="compositionally biased region" description="Pro residues" evidence="3">
    <location>
        <begin position="454"/>
        <end position="465"/>
    </location>
</feature>
<evidence type="ECO:0000256" key="3">
    <source>
        <dbReference type="SAM" id="MobiDB-lite"/>
    </source>
</evidence>
<feature type="DNA-binding region" description="HMG box" evidence="1">
    <location>
        <begin position="87"/>
        <end position="155"/>
    </location>
</feature>
<feature type="compositionally biased region" description="Low complexity" evidence="3">
    <location>
        <begin position="666"/>
        <end position="688"/>
    </location>
</feature>
<feature type="compositionally biased region" description="Acidic residues" evidence="3">
    <location>
        <begin position="197"/>
        <end position="206"/>
    </location>
</feature>
<reference evidence="5" key="1">
    <citation type="submission" date="2013-07" db="EMBL/GenBank/DDBJ databases">
        <authorList>
            <person name="Geib S."/>
        </authorList>
    </citation>
    <scope>NUCLEOTIDE SEQUENCE</scope>
</reference>
<feature type="compositionally biased region" description="Low complexity" evidence="3">
    <location>
        <begin position="545"/>
        <end position="557"/>
    </location>
</feature>
<dbReference type="OrthoDB" id="30931at2759"/>
<dbReference type="GO" id="GO:0031492">
    <property type="term" value="F:nucleosomal DNA binding"/>
    <property type="evidence" value="ECO:0007669"/>
    <property type="project" value="TreeGrafter"/>
</dbReference>
<dbReference type="PROSITE" id="PS50118">
    <property type="entry name" value="HMG_BOX_2"/>
    <property type="match status" value="1"/>
</dbReference>
<feature type="compositionally biased region" description="Polar residues" evidence="3">
    <location>
        <begin position="467"/>
        <end position="487"/>
    </location>
</feature>
<dbReference type="SUPFAM" id="SSF47095">
    <property type="entry name" value="HMG-box"/>
    <property type="match status" value="1"/>
</dbReference>
<feature type="compositionally biased region" description="Low complexity" evidence="3">
    <location>
        <begin position="23"/>
        <end position="35"/>
    </location>
</feature>
<dbReference type="FunFam" id="1.10.30.10:FF:000056">
    <property type="entry name" value="Brahma-associated protein 111kD"/>
    <property type="match status" value="1"/>
</dbReference>
<dbReference type="AlphaFoldDB" id="W8CC10"/>
<feature type="compositionally biased region" description="Basic and acidic residues" evidence="3">
    <location>
        <begin position="694"/>
        <end position="707"/>
    </location>
</feature>
<feature type="compositionally biased region" description="Polar residues" evidence="3">
    <location>
        <begin position="377"/>
        <end position="386"/>
    </location>
</feature>
<feature type="region of interest" description="Disordered" evidence="3">
    <location>
        <begin position="1"/>
        <end position="92"/>
    </location>
</feature>
<dbReference type="EMBL" id="GAMC01004321">
    <property type="protein sequence ID" value="JAC02235.1"/>
    <property type="molecule type" value="mRNA"/>
</dbReference>
<evidence type="ECO:0000259" key="4">
    <source>
        <dbReference type="PROSITE" id="PS50118"/>
    </source>
</evidence>
<dbReference type="CDD" id="cd21983">
    <property type="entry name" value="HMG-box_SMARCE1"/>
    <property type="match status" value="1"/>
</dbReference>
<dbReference type="Pfam" id="PF00505">
    <property type="entry name" value="HMG_box"/>
    <property type="match status" value="1"/>
</dbReference>
<dbReference type="InterPro" id="IPR009071">
    <property type="entry name" value="HMG_box_dom"/>
</dbReference>
<keyword evidence="1" id="KW-0238">DNA-binding</keyword>
<dbReference type="InterPro" id="IPR036910">
    <property type="entry name" value="HMG_box_dom_sf"/>
</dbReference>
<feature type="compositionally biased region" description="Low complexity" evidence="3">
    <location>
        <begin position="588"/>
        <end position="606"/>
    </location>
</feature>
<protein>
    <submittedName>
        <fullName evidence="5">SWI/SNF-related matrix-associated actin-dependent regulator of chromatin subfamily E member 1</fullName>
    </submittedName>
</protein>
<feature type="region of interest" description="Disordered" evidence="3">
    <location>
        <begin position="171"/>
        <end position="206"/>
    </location>
</feature>
<sequence length="707" mass="76516">MSLPSNYKQIAVGAPTGPPTPAPSSGSGSSRSRSSGAGGGSDRNKDTTPVFTHSNYGNPAFTPQKAGKSSSSKNQSESRTPKPPKPPEKPVLPYMRYSKRIWDSVKAQYPDLKLWELGKKIGAMWKQLTEGDKQEFIDEYEADKAEYEKALKTYHNSPAYLSFLAAKSKAKTDADVHETPSRSSGKSQQERRIDIQPAEDEDDQDEGYSFKHLAYARYLRNHRLINEIFSDAVVPDVRSVVTTQRMQVLKRQVSSLTMHQTKLEAELQQMEEKFEAKKQRMVESSEAFQEELKRHCKPAVDEETFQKMVVKMYEEMKRERQRADEHPAVGGTAAINHAVVAQSVSNRHDEKPICSGSQSTSSVSSDISLTGKKDDITPTTPSTLSNPVPKEASEASSKTEPEPMDIESSPKPTATMPLRTEAQKPIAKPPGEIAKETNKPQTVSNVKAGQPGKVPTPTPTPPPPTTSVSVESNAPSQQQTSVVAANATSQISAPPTQTPPPSQAMGQPSQQVPATPQSSQQPPSAPQQVPPTMAMHPQHPPPPTHSHLPPHLPPHQSISAMPPHSGYGSYGAPAGPTRSPYYQPQYGAHPAQPYGQYAPYPHYQQPYGPPPGAHYMNARPPPQHNGSPVHYQEHGTPVSGQPQQPHDVYGQPPSHNPGLPQQQPVPGASAPLASTLASTGSATTGSGTMASDVSKTESEKKDQSSAE</sequence>
<gene>
    <name evidence="5" type="primary">SMCE1</name>
</gene>
<feature type="region of interest" description="Disordered" evidence="3">
    <location>
        <begin position="343"/>
        <end position="707"/>
    </location>
</feature>
<dbReference type="GO" id="GO:0045892">
    <property type="term" value="P:negative regulation of DNA-templated transcription"/>
    <property type="evidence" value="ECO:0007669"/>
    <property type="project" value="TreeGrafter"/>
</dbReference>
<organism evidence="5">
    <name type="scientific">Ceratitis capitata</name>
    <name type="common">Mediterranean fruit fly</name>
    <name type="synonym">Tephritis capitata</name>
    <dbReference type="NCBI Taxonomy" id="7213"/>
    <lineage>
        <taxon>Eukaryota</taxon>
        <taxon>Metazoa</taxon>
        <taxon>Ecdysozoa</taxon>
        <taxon>Arthropoda</taxon>
        <taxon>Hexapoda</taxon>
        <taxon>Insecta</taxon>
        <taxon>Pterygota</taxon>
        <taxon>Neoptera</taxon>
        <taxon>Endopterygota</taxon>
        <taxon>Diptera</taxon>
        <taxon>Brachycera</taxon>
        <taxon>Muscomorpha</taxon>
        <taxon>Tephritoidea</taxon>
        <taxon>Tephritidae</taxon>
        <taxon>Ceratitis</taxon>
        <taxon>Ceratitis</taxon>
    </lineage>
</organism>
<accession>W8CC10</accession>
<feature type="compositionally biased region" description="Basic and acidic residues" evidence="3">
    <location>
        <begin position="391"/>
        <end position="401"/>
    </location>
</feature>
<proteinExistence type="evidence at transcript level"/>
<feature type="domain" description="HMG box" evidence="4">
    <location>
        <begin position="87"/>
        <end position="155"/>
    </location>
</feature>
<dbReference type="PANTHER" id="PTHR46232">
    <property type="entry name" value="SMARCE1 REGULATOR OF CHROMATIN"/>
    <property type="match status" value="1"/>
</dbReference>
<name>W8CC10_CERCA</name>
<dbReference type="GO" id="GO:0016514">
    <property type="term" value="C:SWI/SNF complex"/>
    <property type="evidence" value="ECO:0007669"/>
    <property type="project" value="TreeGrafter"/>
</dbReference>
<keyword evidence="1" id="KW-0539">Nucleus</keyword>
<feature type="compositionally biased region" description="Low complexity" evidence="3">
    <location>
        <begin position="69"/>
        <end position="78"/>
    </location>
</feature>
<feature type="coiled-coil region" evidence="2">
    <location>
        <begin position="253"/>
        <end position="287"/>
    </location>
</feature>
<dbReference type="PANTHER" id="PTHR46232:SF1">
    <property type="entry name" value="SWI_SNF-RELATED MATRIX-ASSOCIATED ACTIN-DEPENDENT REGULATOR OF CHROMATIN SUBFAMILY E MEMBER 1"/>
    <property type="match status" value="1"/>
</dbReference>
<evidence type="ECO:0000256" key="2">
    <source>
        <dbReference type="SAM" id="Coils"/>
    </source>
</evidence>
<feature type="compositionally biased region" description="Basic and acidic residues" evidence="3">
    <location>
        <begin position="171"/>
        <end position="180"/>
    </location>
</feature>
<reference evidence="5" key="2">
    <citation type="journal article" date="2014" name="BMC Genomics">
        <title>A genomic perspective to assessing quality of mass-reared SIT flies used in Mediterranean fruit fly (Ceratitis capitata) eradication in California.</title>
        <authorList>
            <person name="Calla B."/>
            <person name="Hall B."/>
            <person name="Hou S."/>
            <person name="Geib S.M."/>
        </authorList>
    </citation>
    <scope>NUCLEOTIDE SEQUENCE</scope>
</reference>
<dbReference type="SMART" id="SM00398">
    <property type="entry name" value="HMG"/>
    <property type="match status" value="1"/>
</dbReference>
<evidence type="ECO:0000313" key="5">
    <source>
        <dbReference type="EMBL" id="JAC02235.1"/>
    </source>
</evidence>
<dbReference type="Gene3D" id="1.10.30.10">
    <property type="entry name" value="High mobility group box domain"/>
    <property type="match status" value="1"/>
</dbReference>
<feature type="compositionally biased region" description="Polar residues" evidence="3">
    <location>
        <begin position="47"/>
        <end position="57"/>
    </location>
</feature>
<feature type="compositionally biased region" description="Low complexity" evidence="3">
    <location>
        <begin position="355"/>
        <end position="368"/>
    </location>
</feature>
<evidence type="ECO:0000256" key="1">
    <source>
        <dbReference type="PROSITE-ProRule" id="PRU00267"/>
    </source>
</evidence>
<keyword evidence="2" id="KW-0175">Coiled coil</keyword>
<feature type="compositionally biased region" description="Low complexity" evidence="3">
    <location>
        <begin position="503"/>
        <end position="522"/>
    </location>
</feature>
<dbReference type="GO" id="GO:0016922">
    <property type="term" value="F:nuclear receptor binding"/>
    <property type="evidence" value="ECO:0007669"/>
    <property type="project" value="TreeGrafter"/>
</dbReference>